<dbReference type="AlphaFoldDB" id="A0A1R0H1S8"/>
<dbReference type="EMBL" id="LSSL01001078">
    <property type="protein sequence ID" value="OLY83092.1"/>
    <property type="molecule type" value="Genomic_DNA"/>
</dbReference>
<keyword evidence="2" id="KW-1185">Reference proteome</keyword>
<evidence type="ECO:0000313" key="2">
    <source>
        <dbReference type="Proteomes" id="UP000187455"/>
    </source>
</evidence>
<reference evidence="1 2" key="1">
    <citation type="journal article" date="2016" name="Mol. Biol. Evol.">
        <title>Genome-Wide Survey of Gut Fungi (Harpellales) Reveals the First Horizontally Transferred Ubiquitin Gene from a Mosquito Host.</title>
        <authorList>
            <person name="Wang Y."/>
            <person name="White M.M."/>
            <person name="Kvist S."/>
            <person name="Moncalvo J.M."/>
        </authorList>
    </citation>
    <scope>NUCLEOTIDE SEQUENCE [LARGE SCALE GENOMIC DNA]</scope>
    <source>
        <strain evidence="1 2">ALG-7-W6</strain>
    </source>
</reference>
<evidence type="ECO:0000313" key="1">
    <source>
        <dbReference type="EMBL" id="OLY83092.1"/>
    </source>
</evidence>
<protein>
    <submittedName>
        <fullName evidence="1">Uncharacterized protein</fullName>
    </submittedName>
</protein>
<gene>
    <name evidence="1" type="ORF">AYI68_g2777</name>
</gene>
<accession>A0A1R0H1S8</accession>
<comment type="caution">
    <text evidence="1">The sequence shown here is derived from an EMBL/GenBank/DDBJ whole genome shotgun (WGS) entry which is preliminary data.</text>
</comment>
<name>A0A1R0H1S8_9FUNG</name>
<organism evidence="1 2">
    <name type="scientific">Smittium mucronatum</name>
    <dbReference type="NCBI Taxonomy" id="133383"/>
    <lineage>
        <taxon>Eukaryota</taxon>
        <taxon>Fungi</taxon>
        <taxon>Fungi incertae sedis</taxon>
        <taxon>Zoopagomycota</taxon>
        <taxon>Kickxellomycotina</taxon>
        <taxon>Harpellomycetes</taxon>
        <taxon>Harpellales</taxon>
        <taxon>Legeriomycetaceae</taxon>
        <taxon>Smittium</taxon>
    </lineage>
</organism>
<proteinExistence type="predicted"/>
<sequence>MAKTGNHCAHYYVNAAEKDVEFAKQFFVLVERVESSNPCHSADTKNVTIVAIRLVFFPAGIIRKYTYCLSHTDVPIFQ</sequence>
<dbReference type="Proteomes" id="UP000187455">
    <property type="component" value="Unassembled WGS sequence"/>
</dbReference>